<reference evidence="2 3" key="1">
    <citation type="submission" date="2019-06" db="EMBL/GenBank/DDBJ databases">
        <authorList>
            <person name="Broberg M."/>
        </authorList>
    </citation>
    <scope>NUCLEOTIDE SEQUENCE [LARGE SCALE GENOMIC DNA]</scope>
</reference>
<accession>A0ABY6TU46</accession>
<evidence type="ECO:0000313" key="2">
    <source>
        <dbReference type="EMBL" id="VUC21453.1"/>
    </source>
</evidence>
<comment type="caution">
    <text evidence="2">The sequence shown here is derived from an EMBL/GenBank/DDBJ whole genome shotgun (WGS) entry which is preliminary data.</text>
</comment>
<dbReference type="Proteomes" id="UP000766486">
    <property type="component" value="Unassembled WGS sequence"/>
</dbReference>
<evidence type="ECO:0008006" key="4">
    <source>
        <dbReference type="Google" id="ProtNLM"/>
    </source>
</evidence>
<name>A0ABY6TU46_BIOOC</name>
<dbReference type="EMBL" id="CABFNS010000399">
    <property type="protein sequence ID" value="VUC21453.1"/>
    <property type="molecule type" value="Genomic_DNA"/>
</dbReference>
<protein>
    <recommendedName>
        <fullName evidence="4">Pectate lyase</fullName>
    </recommendedName>
</protein>
<keyword evidence="3" id="KW-1185">Reference proteome</keyword>
<organism evidence="2 3">
    <name type="scientific">Bionectria ochroleuca</name>
    <name type="common">Gliocladium roseum</name>
    <dbReference type="NCBI Taxonomy" id="29856"/>
    <lineage>
        <taxon>Eukaryota</taxon>
        <taxon>Fungi</taxon>
        <taxon>Dikarya</taxon>
        <taxon>Ascomycota</taxon>
        <taxon>Pezizomycotina</taxon>
        <taxon>Sordariomycetes</taxon>
        <taxon>Hypocreomycetidae</taxon>
        <taxon>Hypocreales</taxon>
        <taxon>Bionectriaceae</taxon>
        <taxon>Clonostachys</taxon>
    </lineage>
</organism>
<feature type="region of interest" description="Disordered" evidence="1">
    <location>
        <begin position="50"/>
        <end position="84"/>
    </location>
</feature>
<sequence length="144" mass="15153">MTDCTKCTNCEECTRFKQCNPCINCLGAPSTNAGGIVGGNFCGVTITSSNRSNGQSGSTSQNGPGSAAKNHTATSSPHIDRRGGVFVGENNDIVIANLRALIEANRETTIRSDDGEVIGTTSIRVDDYGHIHVDNNGTFTSNQR</sequence>
<evidence type="ECO:0000313" key="3">
    <source>
        <dbReference type="Proteomes" id="UP000766486"/>
    </source>
</evidence>
<proteinExistence type="predicted"/>
<gene>
    <name evidence="2" type="ORF">CLO192961_LOCUS55305</name>
</gene>
<evidence type="ECO:0000256" key="1">
    <source>
        <dbReference type="SAM" id="MobiDB-lite"/>
    </source>
</evidence>
<feature type="compositionally biased region" description="Low complexity" evidence="1">
    <location>
        <begin position="50"/>
        <end position="66"/>
    </location>
</feature>